<accession>A0ABP6N6G6</accession>
<proteinExistence type="predicted"/>
<keyword evidence="2" id="KW-1185">Reference proteome</keyword>
<dbReference type="EMBL" id="BAAAUG010000145">
    <property type="protein sequence ID" value="GAA3135928.1"/>
    <property type="molecule type" value="Genomic_DNA"/>
</dbReference>
<sequence length="185" mass="19617">MFSLASTVLAIASHHFVFGVMPSWGPRALVAMGLFGAALPLSARPVSVGRWVAIVFGGQAVACWSLRQASSGLTGGARDDWFLVPVHVHQSLIVAQLALTLLVACMLHGADSACRRLLHHAGRELQVAWSGLLRRLRPMLVPCAPVLPQPHVPRSPGPVRAPPVSLLLADAVVRRGPPSRPPLAV</sequence>
<reference evidence="2" key="1">
    <citation type="journal article" date="2019" name="Int. J. Syst. Evol. Microbiol.">
        <title>The Global Catalogue of Microorganisms (GCM) 10K type strain sequencing project: providing services to taxonomists for standard genome sequencing and annotation.</title>
        <authorList>
            <consortium name="The Broad Institute Genomics Platform"/>
            <consortium name="The Broad Institute Genome Sequencing Center for Infectious Disease"/>
            <person name="Wu L."/>
            <person name="Ma J."/>
        </authorList>
    </citation>
    <scope>NUCLEOTIDE SEQUENCE [LARGE SCALE GENOMIC DNA]</scope>
    <source>
        <strain evidence="2">JCM 9092</strain>
    </source>
</reference>
<dbReference type="Proteomes" id="UP001501637">
    <property type="component" value="Unassembled WGS sequence"/>
</dbReference>
<name>A0ABP6N6G6_9ACTN</name>
<organism evidence="1 2">
    <name type="scientific">Streptomyces rectiviolaceus</name>
    <dbReference type="NCBI Taxonomy" id="332591"/>
    <lineage>
        <taxon>Bacteria</taxon>
        <taxon>Bacillati</taxon>
        <taxon>Actinomycetota</taxon>
        <taxon>Actinomycetes</taxon>
        <taxon>Kitasatosporales</taxon>
        <taxon>Streptomycetaceae</taxon>
        <taxon>Streptomyces</taxon>
    </lineage>
</organism>
<comment type="caution">
    <text evidence="1">The sequence shown here is derived from an EMBL/GenBank/DDBJ whole genome shotgun (WGS) entry which is preliminary data.</text>
</comment>
<gene>
    <name evidence="1" type="ORF">GCM10010449_65600</name>
</gene>
<protein>
    <recommendedName>
        <fullName evidence="3">Integral membrane protein</fullName>
    </recommendedName>
</protein>
<evidence type="ECO:0000313" key="1">
    <source>
        <dbReference type="EMBL" id="GAA3135928.1"/>
    </source>
</evidence>
<evidence type="ECO:0008006" key="3">
    <source>
        <dbReference type="Google" id="ProtNLM"/>
    </source>
</evidence>
<evidence type="ECO:0000313" key="2">
    <source>
        <dbReference type="Proteomes" id="UP001501637"/>
    </source>
</evidence>